<dbReference type="InterPro" id="IPR051064">
    <property type="entry name" value="SEC14/CRAL-TRIO_domain"/>
</dbReference>
<dbReference type="InterPro" id="IPR011074">
    <property type="entry name" value="CRAL/TRIO_N_dom"/>
</dbReference>
<dbReference type="InterPro" id="IPR001251">
    <property type="entry name" value="CRAL-TRIO_dom"/>
</dbReference>
<reference evidence="2" key="1">
    <citation type="submission" date="2021-06" db="EMBL/GenBank/DDBJ databases">
        <authorList>
            <person name="Hodson N. C."/>
            <person name="Mongue J. A."/>
            <person name="Jaron S. K."/>
        </authorList>
    </citation>
    <scope>NUCLEOTIDE SEQUENCE</scope>
</reference>
<dbReference type="Proteomes" id="UP000708208">
    <property type="component" value="Unassembled WGS sequence"/>
</dbReference>
<proteinExistence type="predicted"/>
<dbReference type="PANTHER" id="PTHR23324:SF83">
    <property type="entry name" value="SEC14-LIKE PROTEIN 2"/>
    <property type="match status" value="1"/>
</dbReference>
<dbReference type="AlphaFoldDB" id="A0A8J2JQI6"/>
<dbReference type="OrthoDB" id="1434354at2759"/>
<comment type="caution">
    <text evidence="2">The sequence shown here is derived from an EMBL/GenBank/DDBJ whole genome shotgun (WGS) entry which is preliminary data.</text>
</comment>
<gene>
    <name evidence="2" type="ORF">AFUS01_LOCUS2669</name>
</gene>
<protein>
    <recommendedName>
        <fullName evidence="1">CRAL-TRIO domain-containing protein</fullName>
    </recommendedName>
</protein>
<feature type="non-terminal residue" evidence="2">
    <location>
        <position position="396"/>
    </location>
</feature>
<dbReference type="PROSITE" id="PS50191">
    <property type="entry name" value="CRAL_TRIO"/>
    <property type="match status" value="1"/>
</dbReference>
<dbReference type="CDD" id="cd00170">
    <property type="entry name" value="SEC14"/>
    <property type="match status" value="1"/>
</dbReference>
<sequence length="396" mass="46114">MASPDTKEIELISQLRGKVSDLNLETKFNTDHFLLRWIRARQHNVELAEKMLREHMIYREENDLEKILSWTPPEILLKTFPVHFLGYDDDNCPVHLFITIVDQKGLSYRSVCSVGAMDLNMQMTKRFEANYPETMKTVFEINCNAVFAAIFSLVQFQETISGTVNLALNLRLHILVGCSCVLTQLSSVVFEVQQEFVYKMASPNTKEIELIPQFRAKVSDLNLESQFTTDHFLLRWIRARQHNLDLAEKMLREHIKYREENDLENILSWSPPEIFVQTLPFRFLGYDEDNSPVSVVSYDKFDLKQILELGEGHNYLKYMDYLFAVTLDRMEGKFTREGYPVTQFVCIEDRKGMSYRKLASLGAMDLELQMSRLVEANYPETMKIAFEINCNSVFAA</sequence>
<organism evidence="2 3">
    <name type="scientific">Allacma fusca</name>
    <dbReference type="NCBI Taxonomy" id="39272"/>
    <lineage>
        <taxon>Eukaryota</taxon>
        <taxon>Metazoa</taxon>
        <taxon>Ecdysozoa</taxon>
        <taxon>Arthropoda</taxon>
        <taxon>Hexapoda</taxon>
        <taxon>Collembola</taxon>
        <taxon>Symphypleona</taxon>
        <taxon>Sminthuridae</taxon>
        <taxon>Allacma</taxon>
    </lineage>
</organism>
<dbReference type="Pfam" id="PF03765">
    <property type="entry name" value="CRAL_TRIO_N"/>
    <property type="match status" value="1"/>
</dbReference>
<dbReference type="PANTHER" id="PTHR23324">
    <property type="entry name" value="SEC14 RELATED PROTEIN"/>
    <property type="match status" value="1"/>
</dbReference>
<evidence type="ECO:0000313" key="3">
    <source>
        <dbReference type="Proteomes" id="UP000708208"/>
    </source>
</evidence>
<name>A0A8J2JQI6_9HEXA</name>
<evidence type="ECO:0000259" key="1">
    <source>
        <dbReference type="PROSITE" id="PS50191"/>
    </source>
</evidence>
<dbReference type="Pfam" id="PF00650">
    <property type="entry name" value="CRAL_TRIO"/>
    <property type="match status" value="2"/>
</dbReference>
<dbReference type="GO" id="GO:0005737">
    <property type="term" value="C:cytoplasm"/>
    <property type="evidence" value="ECO:0007669"/>
    <property type="project" value="TreeGrafter"/>
</dbReference>
<evidence type="ECO:0000313" key="2">
    <source>
        <dbReference type="EMBL" id="CAG7679203.1"/>
    </source>
</evidence>
<dbReference type="EMBL" id="CAJVCH010015427">
    <property type="protein sequence ID" value="CAG7679203.1"/>
    <property type="molecule type" value="Genomic_DNA"/>
</dbReference>
<dbReference type="SMART" id="SM01100">
    <property type="entry name" value="CRAL_TRIO_N"/>
    <property type="match status" value="2"/>
</dbReference>
<keyword evidence="3" id="KW-1185">Reference proteome</keyword>
<feature type="domain" description="CRAL-TRIO" evidence="1">
    <location>
        <begin position="271"/>
        <end position="396"/>
    </location>
</feature>
<accession>A0A8J2JQI6</accession>